<comment type="caution">
    <text evidence="1">The sequence shown here is derived from an EMBL/GenBank/DDBJ whole genome shotgun (WGS) entry which is preliminary data.</text>
</comment>
<evidence type="ECO:0000313" key="1">
    <source>
        <dbReference type="EMBL" id="KDR44081.1"/>
    </source>
</evidence>
<proteinExistence type="predicted"/>
<organism evidence="1 2">
    <name type="scientific">Caballeronia glathei</name>
    <dbReference type="NCBI Taxonomy" id="60547"/>
    <lineage>
        <taxon>Bacteria</taxon>
        <taxon>Pseudomonadati</taxon>
        <taxon>Pseudomonadota</taxon>
        <taxon>Betaproteobacteria</taxon>
        <taxon>Burkholderiales</taxon>
        <taxon>Burkholderiaceae</taxon>
        <taxon>Caballeronia</taxon>
    </lineage>
</organism>
<evidence type="ECO:0000313" key="2">
    <source>
        <dbReference type="Proteomes" id="UP000027466"/>
    </source>
</evidence>
<dbReference type="RefSeq" id="WP_035926885.1">
    <property type="nucleotide sequence ID" value="NZ_CADFFX010000006.1"/>
</dbReference>
<dbReference type="EMBL" id="JFHC01000004">
    <property type="protein sequence ID" value="KDR44081.1"/>
    <property type="molecule type" value="Genomic_DNA"/>
</dbReference>
<gene>
    <name evidence="1" type="ORF">BG61_24500</name>
</gene>
<reference evidence="1 2" key="1">
    <citation type="submission" date="2014-03" db="EMBL/GenBank/DDBJ databases">
        <title>Draft Genome Sequences of Four Burkholderia Strains.</title>
        <authorList>
            <person name="Liu X.Y."/>
            <person name="Li C.X."/>
            <person name="Xu J.H."/>
        </authorList>
    </citation>
    <scope>NUCLEOTIDE SEQUENCE [LARGE SCALE GENOMIC DNA]</scope>
    <source>
        <strain evidence="1 2">DSM 50014</strain>
    </source>
</reference>
<keyword evidence="2" id="KW-1185">Reference proteome</keyword>
<evidence type="ECO:0008006" key="3">
    <source>
        <dbReference type="Google" id="ProtNLM"/>
    </source>
</evidence>
<protein>
    <recommendedName>
        <fullName evidence="3">Oxalate:formate antiporter</fullName>
    </recommendedName>
</protein>
<dbReference type="AlphaFoldDB" id="A0A069Q2T4"/>
<accession>A0A069Q2T4</accession>
<name>A0A069Q2T4_9BURK</name>
<sequence length="91" mass="9740">MQFIIVASVILVAMGALATFLIADMLDEGALSKVQQHGRYGYLGEEETSAAGTRAGLQGGLVPVPVRARRHAGLVRVAARRRVAYRGAHRI</sequence>
<dbReference type="Proteomes" id="UP000027466">
    <property type="component" value="Unassembled WGS sequence"/>
</dbReference>